<sequence>MDSRCYQLKRSLLALAFQFFIFIVLMFVMYQLLPLWLWGICLVAGLIIYHLFYRKRPQIAQFEYLDGREWTITHHDQRVQRAQISHVIDHQAYLVVYFQHAKVPPLLIWCDQLPTQQWKSLKVLTKMI</sequence>
<keyword evidence="1" id="KW-0812">Transmembrane</keyword>
<accession>A0AAE6WSA0</accession>
<keyword evidence="1" id="KW-1133">Transmembrane helix</keyword>
<proteinExistence type="predicted"/>
<reference evidence="2 3" key="1">
    <citation type="submission" date="2019-09" db="EMBL/GenBank/DDBJ databases">
        <title>Non-baumannii Acinetobacter spp. carrying blaNDM-1 isolated in China.</title>
        <authorList>
            <person name="Cui C."/>
            <person name="Chen C."/>
            <person name="Sun J."/>
            <person name="Liu Y."/>
        </authorList>
    </citation>
    <scope>NUCLEOTIDE SEQUENCE [LARGE SCALE GENOMIC DNA]</scope>
    <source>
        <strain evidence="2 3">HZE23-1</strain>
    </source>
</reference>
<gene>
    <name evidence="2" type="ORF">FSC10_02385</name>
</gene>
<dbReference type="RefSeq" id="WP_163170850.1">
    <property type="nucleotide sequence ID" value="NZ_CP044463.1"/>
</dbReference>
<evidence type="ECO:0000256" key="1">
    <source>
        <dbReference type="SAM" id="Phobius"/>
    </source>
</evidence>
<name>A0AAE6WSA0_9GAMM</name>
<organism evidence="2 3">
    <name type="scientific">Acinetobacter schindleri</name>
    <dbReference type="NCBI Taxonomy" id="108981"/>
    <lineage>
        <taxon>Bacteria</taxon>
        <taxon>Pseudomonadati</taxon>
        <taxon>Pseudomonadota</taxon>
        <taxon>Gammaproteobacteria</taxon>
        <taxon>Moraxellales</taxon>
        <taxon>Moraxellaceae</taxon>
        <taxon>Acinetobacter</taxon>
    </lineage>
</organism>
<evidence type="ECO:0000313" key="3">
    <source>
        <dbReference type="Proteomes" id="UP000503505"/>
    </source>
</evidence>
<feature type="transmembrane region" description="Helical" evidence="1">
    <location>
        <begin position="36"/>
        <end position="53"/>
    </location>
</feature>
<feature type="transmembrane region" description="Helical" evidence="1">
    <location>
        <begin position="12"/>
        <end position="30"/>
    </location>
</feature>
<dbReference type="AlphaFoldDB" id="A0AAE6WSA0"/>
<keyword evidence="1" id="KW-0472">Membrane</keyword>
<dbReference type="EMBL" id="CP044463">
    <property type="protein sequence ID" value="QIC66290.1"/>
    <property type="molecule type" value="Genomic_DNA"/>
</dbReference>
<evidence type="ECO:0000313" key="2">
    <source>
        <dbReference type="EMBL" id="QIC66290.1"/>
    </source>
</evidence>
<protein>
    <submittedName>
        <fullName evidence="2">Uncharacterized protein</fullName>
    </submittedName>
</protein>
<dbReference type="Proteomes" id="UP000503505">
    <property type="component" value="Chromosome"/>
</dbReference>